<accession>A0A4S4NG39</accession>
<evidence type="ECO:0008006" key="3">
    <source>
        <dbReference type="Google" id="ProtNLM"/>
    </source>
</evidence>
<dbReference type="RefSeq" id="WP_136461499.1">
    <property type="nucleotide sequence ID" value="NZ_SRKY01000001.1"/>
</dbReference>
<proteinExistence type="predicted"/>
<evidence type="ECO:0000313" key="2">
    <source>
        <dbReference type="Proteomes" id="UP000306602"/>
    </source>
</evidence>
<evidence type="ECO:0000313" key="1">
    <source>
        <dbReference type="EMBL" id="THH38606.1"/>
    </source>
</evidence>
<reference evidence="1 2" key="1">
    <citation type="submission" date="2019-04" db="EMBL/GenBank/DDBJ databases">
        <title>Shimia ponticola sp. nov., isolated from seawater.</title>
        <authorList>
            <person name="Kim Y.-O."/>
            <person name="Yoon J.-H."/>
        </authorList>
    </citation>
    <scope>NUCLEOTIDE SEQUENCE [LARGE SCALE GENOMIC DNA]</scope>
    <source>
        <strain evidence="1 2">MYP11</strain>
    </source>
</reference>
<organism evidence="1 2">
    <name type="scientific">Aliishimia ponticola</name>
    <dbReference type="NCBI Taxonomy" id="2499833"/>
    <lineage>
        <taxon>Bacteria</taxon>
        <taxon>Pseudomonadati</taxon>
        <taxon>Pseudomonadota</taxon>
        <taxon>Alphaproteobacteria</taxon>
        <taxon>Rhodobacterales</taxon>
        <taxon>Paracoccaceae</taxon>
        <taxon>Aliishimia</taxon>
    </lineage>
</organism>
<dbReference type="AlphaFoldDB" id="A0A4S4NG39"/>
<comment type="caution">
    <text evidence="1">The sequence shown here is derived from an EMBL/GenBank/DDBJ whole genome shotgun (WGS) entry which is preliminary data.</text>
</comment>
<dbReference type="OrthoDB" id="7773807at2"/>
<dbReference type="Proteomes" id="UP000306602">
    <property type="component" value="Unassembled WGS sequence"/>
</dbReference>
<dbReference type="PROSITE" id="PS51257">
    <property type="entry name" value="PROKAR_LIPOPROTEIN"/>
    <property type="match status" value="1"/>
</dbReference>
<keyword evidence="2" id="KW-1185">Reference proteome</keyword>
<protein>
    <recommendedName>
        <fullName evidence="3">Lipoprotein</fullName>
    </recommendedName>
</protein>
<gene>
    <name evidence="1" type="ORF">E4Z66_03280</name>
</gene>
<dbReference type="EMBL" id="SRKY01000001">
    <property type="protein sequence ID" value="THH38606.1"/>
    <property type="molecule type" value="Genomic_DNA"/>
</dbReference>
<name>A0A4S4NG39_9RHOB</name>
<sequence>MRRTTTILLISATLLGGCGTVRDSRLNPFNWFGRSSEVPAQQQAPEEVNPLIPQKSSFNRSRDEYRNRDLTTPIATVTDIKVERVPGGAIVRATGLDATQGAFNVELVPANEDEVPVEGVLTYTFERQVPQDPQPVGTEQSREVVVARALTDQQLQGVRTIRVVAAQNARQVRR</sequence>